<keyword evidence="1" id="KW-1133">Transmembrane helix</keyword>
<dbReference type="Proteomes" id="UP000178857">
    <property type="component" value="Unassembled WGS sequence"/>
</dbReference>
<protein>
    <submittedName>
        <fullName evidence="2">Uncharacterized protein</fullName>
    </submittedName>
</protein>
<evidence type="ECO:0000313" key="3">
    <source>
        <dbReference type="Proteomes" id="UP000178857"/>
    </source>
</evidence>
<proteinExistence type="predicted"/>
<feature type="transmembrane region" description="Helical" evidence="1">
    <location>
        <begin position="6"/>
        <end position="30"/>
    </location>
</feature>
<sequence>MDAPQFLLIVAITVTTILVVVTGLQLIFVLRELRSAIKKNGHLLVNLEKKEIKEEKTKEKKYQKKLSTLHSILGKIKLLVPSHSNKGKRFFIKDN</sequence>
<keyword evidence="1" id="KW-0812">Transmembrane</keyword>
<dbReference type="STRING" id="1802069.A2970_02540"/>
<organism evidence="2 3">
    <name type="scientific">Candidatus Roizmanbacteria bacterium RIFCSPLOWO2_01_FULL_44_13</name>
    <dbReference type="NCBI Taxonomy" id="1802069"/>
    <lineage>
        <taxon>Bacteria</taxon>
        <taxon>Candidatus Roizmaniibacteriota</taxon>
    </lineage>
</organism>
<comment type="caution">
    <text evidence="2">The sequence shown here is derived from an EMBL/GenBank/DDBJ whole genome shotgun (WGS) entry which is preliminary data.</text>
</comment>
<dbReference type="AlphaFoldDB" id="A0A1F7JCT5"/>
<accession>A0A1F7JCT5</accession>
<gene>
    <name evidence="2" type="ORF">A2970_02540</name>
</gene>
<evidence type="ECO:0000256" key="1">
    <source>
        <dbReference type="SAM" id="Phobius"/>
    </source>
</evidence>
<evidence type="ECO:0000313" key="2">
    <source>
        <dbReference type="EMBL" id="OGK53411.1"/>
    </source>
</evidence>
<keyword evidence="1" id="KW-0472">Membrane</keyword>
<reference evidence="2 3" key="1">
    <citation type="journal article" date="2016" name="Nat. Commun.">
        <title>Thousands of microbial genomes shed light on interconnected biogeochemical processes in an aquifer system.</title>
        <authorList>
            <person name="Anantharaman K."/>
            <person name="Brown C.T."/>
            <person name="Hug L.A."/>
            <person name="Sharon I."/>
            <person name="Castelle C.J."/>
            <person name="Probst A.J."/>
            <person name="Thomas B.C."/>
            <person name="Singh A."/>
            <person name="Wilkins M.J."/>
            <person name="Karaoz U."/>
            <person name="Brodie E.L."/>
            <person name="Williams K.H."/>
            <person name="Hubbard S.S."/>
            <person name="Banfield J.F."/>
        </authorList>
    </citation>
    <scope>NUCLEOTIDE SEQUENCE [LARGE SCALE GENOMIC DNA]</scope>
</reference>
<name>A0A1F7JCT5_9BACT</name>
<dbReference type="EMBL" id="MGAT01000001">
    <property type="protein sequence ID" value="OGK53411.1"/>
    <property type="molecule type" value="Genomic_DNA"/>
</dbReference>